<sequence length="503" mass="56351">MTDAENMMNDLQLEDVEDYSADYPVSDGGYPNAGANMAPAGNIEQESTGKSPKYRRAAVIALIRNNKWSFAVLGVVVVILIAIIASTAGGKKPIAAAAPTMKIDDAHAGFPPVKQYIEDVDKDVLIEFKTMLDNTFTRHNLDTSVLDTEGSPAQQAMIWMCKDKKVNSMEHTEKLQRYVLAVFFYSTNMVPSMHVENPLAWKNADNWMTNAHSCEWMGVECNEDKFIVAIYLEKNRLSGKIPVEIAIIANNIESLDFTDNIMHMRESDFDAFLSLKKLHTLLMDDNYLYNNDGLPSQMGAMTSMEKMRLSYNVFEGELNKNSVLDSMKGLTHLEIESNYFTGGIPNAILEMENLTYLYLRRNNMEFNLNFLKENRFTENIFAMWLDGNDIYGTIPTEIGLLSGLASFSMANATITGTIPTQIGNLSQLRRLWLFNNQLTGTIPGALNNLELLEVVELHGNDLKGSMPEGVCLSVEKSDYEFKSLTSDCVKEVTCDKDCCTKCF</sequence>
<dbReference type="SUPFAM" id="SSF52058">
    <property type="entry name" value="L domain-like"/>
    <property type="match status" value="1"/>
</dbReference>
<evidence type="ECO:0000313" key="5">
    <source>
        <dbReference type="Proteomes" id="UP000291116"/>
    </source>
</evidence>
<dbReference type="Gene3D" id="3.80.10.10">
    <property type="entry name" value="Ribonuclease Inhibitor"/>
    <property type="match status" value="3"/>
</dbReference>
<keyword evidence="5" id="KW-1185">Reference proteome</keyword>
<dbReference type="InterPro" id="IPR052592">
    <property type="entry name" value="LRR-RLK"/>
</dbReference>
<evidence type="ECO:0008006" key="6">
    <source>
        <dbReference type="Google" id="ProtNLM"/>
    </source>
</evidence>
<dbReference type="Pfam" id="PF00560">
    <property type="entry name" value="LRR_1"/>
    <property type="match status" value="1"/>
</dbReference>
<dbReference type="EMBL" id="CAACVS010000013">
    <property type="protein sequence ID" value="VEU33883.1"/>
    <property type="molecule type" value="Genomic_DNA"/>
</dbReference>
<evidence type="ECO:0000313" key="4">
    <source>
        <dbReference type="EMBL" id="VEU33883.1"/>
    </source>
</evidence>
<name>A0A448YVS2_9STRA</name>
<evidence type="ECO:0000256" key="3">
    <source>
        <dbReference type="SAM" id="Phobius"/>
    </source>
</evidence>
<evidence type="ECO:0000256" key="2">
    <source>
        <dbReference type="ARBA" id="ARBA00022737"/>
    </source>
</evidence>
<dbReference type="PANTHER" id="PTHR48054">
    <property type="entry name" value="RECEPTOR KINASE-LIKE PROTEIN XA21"/>
    <property type="match status" value="1"/>
</dbReference>
<keyword evidence="3" id="KW-1133">Transmembrane helix</keyword>
<proteinExistence type="predicted"/>
<accession>A0A448YVS2</accession>
<evidence type="ECO:0000256" key="1">
    <source>
        <dbReference type="ARBA" id="ARBA00022614"/>
    </source>
</evidence>
<keyword evidence="3" id="KW-0472">Membrane</keyword>
<dbReference type="Proteomes" id="UP000291116">
    <property type="component" value="Unassembled WGS sequence"/>
</dbReference>
<gene>
    <name evidence="4" type="ORF">PSNMU_V1.4_AUG-EV-PASAV3_0005740</name>
</gene>
<keyword evidence="1" id="KW-0433">Leucine-rich repeat</keyword>
<keyword evidence="3" id="KW-0812">Transmembrane</keyword>
<dbReference type="PANTHER" id="PTHR48054:SF94">
    <property type="entry name" value="LEUCINE-RICH REPEAT RECEPTOR-LIKE PROTEIN FASCIATED EAR2"/>
    <property type="match status" value="1"/>
</dbReference>
<dbReference type="FunFam" id="3.80.10.10:FF:000041">
    <property type="entry name" value="LRR receptor-like serine/threonine-protein kinase ERECTA"/>
    <property type="match status" value="1"/>
</dbReference>
<organism evidence="4 5">
    <name type="scientific">Pseudo-nitzschia multistriata</name>
    <dbReference type="NCBI Taxonomy" id="183589"/>
    <lineage>
        <taxon>Eukaryota</taxon>
        <taxon>Sar</taxon>
        <taxon>Stramenopiles</taxon>
        <taxon>Ochrophyta</taxon>
        <taxon>Bacillariophyta</taxon>
        <taxon>Bacillariophyceae</taxon>
        <taxon>Bacillariophycidae</taxon>
        <taxon>Bacillariales</taxon>
        <taxon>Bacillariaceae</taxon>
        <taxon>Pseudo-nitzschia</taxon>
    </lineage>
</organism>
<keyword evidence="2" id="KW-0677">Repeat</keyword>
<feature type="transmembrane region" description="Helical" evidence="3">
    <location>
        <begin position="70"/>
        <end position="89"/>
    </location>
</feature>
<dbReference type="OrthoDB" id="1394818at2759"/>
<protein>
    <recommendedName>
        <fullName evidence="6">Leucine-rich repeat-containing N-terminal plant-type domain-containing protein</fullName>
    </recommendedName>
</protein>
<dbReference type="InterPro" id="IPR001611">
    <property type="entry name" value="Leu-rich_rpt"/>
</dbReference>
<dbReference type="AlphaFoldDB" id="A0A448YVS2"/>
<dbReference type="InterPro" id="IPR032675">
    <property type="entry name" value="LRR_dom_sf"/>
</dbReference>
<reference evidence="4 5" key="1">
    <citation type="submission" date="2019-01" db="EMBL/GenBank/DDBJ databases">
        <authorList>
            <person name="Ferrante I. M."/>
        </authorList>
    </citation>
    <scope>NUCLEOTIDE SEQUENCE [LARGE SCALE GENOMIC DNA]</scope>
    <source>
        <strain evidence="4 5">B856</strain>
    </source>
</reference>